<sequence length="132" mass="14891">MLGTTQRAKPEGEFTHLPADLNELSADEMGSMLGNYNAWREFVESQLIMTRAALQSEEHNYNTKRASLIILAKGKSVKEKEASADSDPVVSGLKGELLQTQILYEMLKDKHSSILHSFEVLSREITRRRNNV</sequence>
<dbReference type="EMBL" id="JABAIL010000016">
    <property type="protein sequence ID" value="NLR94919.1"/>
    <property type="molecule type" value="Genomic_DNA"/>
</dbReference>
<keyword evidence="2" id="KW-1185">Reference proteome</keyword>
<reference evidence="1 2" key="1">
    <citation type="submission" date="2020-04" db="EMBL/GenBank/DDBJ databases">
        <title>Flammeovirga sp. SR4, a novel species isolated from seawater.</title>
        <authorList>
            <person name="Wang X."/>
        </authorList>
    </citation>
    <scope>NUCLEOTIDE SEQUENCE [LARGE SCALE GENOMIC DNA]</scope>
    <source>
        <strain evidence="1 2">SR4</strain>
    </source>
</reference>
<proteinExistence type="predicted"/>
<dbReference type="Proteomes" id="UP000585050">
    <property type="component" value="Unassembled WGS sequence"/>
</dbReference>
<dbReference type="RefSeq" id="WP_168885629.1">
    <property type="nucleotide sequence ID" value="NZ_JABAIL010000016.1"/>
</dbReference>
<evidence type="ECO:0000313" key="2">
    <source>
        <dbReference type="Proteomes" id="UP000585050"/>
    </source>
</evidence>
<name>A0A7X8SR70_9BACT</name>
<comment type="caution">
    <text evidence="1">The sequence shown here is derived from an EMBL/GenBank/DDBJ whole genome shotgun (WGS) entry which is preliminary data.</text>
</comment>
<organism evidence="1 2">
    <name type="scientific">Flammeovirga agarivorans</name>
    <dbReference type="NCBI Taxonomy" id="2726742"/>
    <lineage>
        <taxon>Bacteria</taxon>
        <taxon>Pseudomonadati</taxon>
        <taxon>Bacteroidota</taxon>
        <taxon>Cytophagia</taxon>
        <taxon>Cytophagales</taxon>
        <taxon>Flammeovirgaceae</taxon>
        <taxon>Flammeovirga</taxon>
    </lineage>
</organism>
<dbReference type="AlphaFoldDB" id="A0A7X8SR70"/>
<protein>
    <submittedName>
        <fullName evidence="1">Uncharacterized protein</fullName>
    </submittedName>
</protein>
<evidence type="ECO:0000313" key="1">
    <source>
        <dbReference type="EMBL" id="NLR94919.1"/>
    </source>
</evidence>
<accession>A0A7X8SR70</accession>
<gene>
    <name evidence="1" type="ORF">HGP29_27180</name>
</gene>